<organism evidence="1 2">
    <name type="scientific">Cetraspora pellucida</name>
    <dbReference type="NCBI Taxonomy" id="1433469"/>
    <lineage>
        <taxon>Eukaryota</taxon>
        <taxon>Fungi</taxon>
        <taxon>Fungi incertae sedis</taxon>
        <taxon>Mucoromycota</taxon>
        <taxon>Glomeromycotina</taxon>
        <taxon>Glomeromycetes</taxon>
        <taxon>Diversisporales</taxon>
        <taxon>Gigasporaceae</taxon>
        <taxon>Cetraspora</taxon>
    </lineage>
</organism>
<evidence type="ECO:0000313" key="2">
    <source>
        <dbReference type="Proteomes" id="UP000789366"/>
    </source>
</evidence>
<feature type="non-terminal residue" evidence="1">
    <location>
        <position position="89"/>
    </location>
</feature>
<proteinExistence type="predicted"/>
<comment type="caution">
    <text evidence="1">The sequence shown here is derived from an EMBL/GenBank/DDBJ whole genome shotgun (WGS) entry which is preliminary data.</text>
</comment>
<evidence type="ECO:0000313" key="1">
    <source>
        <dbReference type="EMBL" id="CAG8755060.1"/>
    </source>
</evidence>
<name>A0ACA9QJ46_9GLOM</name>
<dbReference type="Proteomes" id="UP000789366">
    <property type="component" value="Unassembled WGS sequence"/>
</dbReference>
<keyword evidence="2" id="KW-1185">Reference proteome</keyword>
<protein>
    <submittedName>
        <fullName evidence="1">2453_t:CDS:1</fullName>
    </submittedName>
</protein>
<gene>
    <name evidence="1" type="ORF">SPELUC_LOCUS14751</name>
</gene>
<reference evidence="1" key="1">
    <citation type="submission" date="2021-06" db="EMBL/GenBank/DDBJ databases">
        <authorList>
            <person name="Kallberg Y."/>
            <person name="Tangrot J."/>
            <person name="Rosling A."/>
        </authorList>
    </citation>
    <scope>NUCLEOTIDE SEQUENCE</scope>
    <source>
        <strain evidence="1">28 12/20/2015</strain>
    </source>
</reference>
<accession>A0ACA9QJ46</accession>
<dbReference type="EMBL" id="CAJVPW010044968">
    <property type="protein sequence ID" value="CAG8755060.1"/>
    <property type="molecule type" value="Genomic_DNA"/>
</dbReference>
<sequence length="89" mass="10417">MKEYLLKFSFNNEEVNSDSSQESRIDIAAKNYKETFAFDWQSLRKACELITETDEKTNKSPKSDDEFSEDNNMTESSEKEFEKLLSTQP</sequence>